<reference evidence="1 2" key="1">
    <citation type="submission" date="2018-09" db="EMBL/GenBank/DDBJ databases">
        <title>Metagenome Assembled Genomes from an Advanced Water Purification Facility.</title>
        <authorList>
            <person name="Stamps B.W."/>
            <person name="Spear J.R."/>
        </authorList>
    </citation>
    <scope>NUCLEOTIDE SEQUENCE [LARGE SCALE GENOMIC DNA]</scope>
    <source>
        <strain evidence="1">Bin_27_1</strain>
    </source>
</reference>
<dbReference type="Proteomes" id="UP000321192">
    <property type="component" value="Unassembled WGS sequence"/>
</dbReference>
<gene>
    <name evidence="1" type="ORF">E6Q80_04195</name>
</gene>
<evidence type="ECO:0000313" key="2">
    <source>
        <dbReference type="Proteomes" id="UP000321192"/>
    </source>
</evidence>
<proteinExistence type="predicted"/>
<sequence length="141" mass="15921">MPDILKDYFEALERLKNGKPVNVPKGTKITNDSVSLEAGRKKGTIKKSRPVFIDLINAIHAAEATDIKPTDELRMRLDQAKAEAAKYRTLWEEALAREVSLVKELWDAREAWKREREAMESGKVTPIRKPGAELEGAKLSH</sequence>
<accession>A0A5C7T1Q6</accession>
<protein>
    <submittedName>
        <fullName evidence="1">Uncharacterized protein</fullName>
    </submittedName>
</protein>
<dbReference type="RefSeq" id="WP_276657128.1">
    <property type="nucleotide sequence ID" value="NZ_SSFD01000055.1"/>
</dbReference>
<organism evidence="1 2">
    <name type="scientific">Thauera aminoaromatica</name>
    <dbReference type="NCBI Taxonomy" id="164330"/>
    <lineage>
        <taxon>Bacteria</taxon>
        <taxon>Pseudomonadati</taxon>
        <taxon>Pseudomonadota</taxon>
        <taxon>Betaproteobacteria</taxon>
        <taxon>Rhodocyclales</taxon>
        <taxon>Zoogloeaceae</taxon>
        <taxon>Thauera</taxon>
    </lineage>
</organism>
<evidence type="ECO:0000313" key="1">
    <source>
        <dbReference type="EMBL" id="TXH89670.1"/>
    </source>
</evidence>
<dbReference type="AlphaFoldDB" id="A0A5C7T1Q6"/>
<name>A0A5C7T1Q6_THASP</name>
<comment type="caution">
    <text evidence="1">The sequence shown here is derived from an EMBL/GenBank/DDBJ whole genome shotgun (WGS) entry which is preliminary data.</text>
</comment>
<dbReference type="EMBL" id="SSFD01000055">
    <property type="protein sequence ID" value="TXH89670.1"/>
    <property type="molecule type" value="Genomic_DNA"/>
</dbReference>